<evidence type="ECO:0000256" key="6">
    <source>
        <dbReference type="ARBA" id="ARBA00022723"/>
    </source>
</evidence>
<keyword evidence="5" id="KW-0808">Transferase</keyword>
<dbReference type="GO" id="GO:1990817">
    <property type="term" value="F:poly(A) RNA polymerase activity"/>
    <property type="evidence" value="ECO:0007669"/>
    <property type="project" value="UniProtKB-EC"/>
</dbReference>
<comment type="similarity">
    <text evidence="3">Belongs to the DNA polymerase type-B-like family.</text>
</comment>
<dbReference type="InterPro" id="IPR043519">
    <property type="entry name" value="NT_sf"/>
</dbReference>
<dbReference type="GO" id="GO:0031123">
    <property type="term" value="P:RNA 3'-end processing"/>
    <property type="evidence" value="ECO:0007669"/>
    <property type="project" value="TreeGrafter"/>
</dbReference>
<feature type="region of interest" description="Disordered" evidence="8">
    <location>
        <begin position="1058"/>
        <end position="1155"/>
    </location>
</feature>
<feature type="region of interest" description="Disordered" evidence="8">
    <location>
        <begin position="629"/>
        <end position="689"/>
    </location>
</feature>
<evidence type="ECO:0000259" key="10">
    <source>
        <dbReference type="Pfam" id="PF22600"/>
    </source>
</evidence>
<feature type="region of interest" description="Disordered" evidence="8">
    <location>
        <begin position="107"/>
        <end position="129"/>
    </location>
</feature>
<feature type="compositionally biased region" description="Polar residues" evidence="8">
    <location>
        <begin position="19"/>
        <end position="32"/>
    </location>
</feature>
<comment type="cofactor">
    <cofactor evidence="2">
        <name>Mg(2+)</name>
        <dbReference type="ChEBI" id="CHEBI:18420"/>
    </cofactor>
</comment>
<evidence type="ECO:0000256" key="1">
    <source>
        <dbReference type="ARBA" id="ARBA00001936"/>
    </source>
</evidence>
<comment type="cofactor">
    <cofactor evidence="1">
        <name>Mn(2+)</name>
        <dbReference type="ChEBI" id="CHEBI:29035"/>
    </cofactor>
</comment>
<feature type="domain" description="PAP-associated" evidence="9">
    <location>
        <begin position="354"/>
        <end position="414"/>
    </location>
</feature>
<sequence>MATPQHDQFARQYPPRPQIKSQHSSSVPTTPYQAPRDARFTSRSPSPHRGLSNHSPRSVASEAVGMKYSAPRGGGPGNGFAGAAGGAPTVCKFEFAPELPKRRIKYVDGGDQELGPPKKEPKKSLDPDEEYKLSGDLRELYDRLLPSKESEDRRTQLCKKLERILDEEWPGNDIQVNMFGSSGNLLSSSDSDVDLCITTDAKALGDMHELAKRLNKHGMEKVVCRAAAKVPIVKCWDPELQLACDVNVNNPLALENTRMIKTYVQLDDRVRPLAKIIKYWTKRRILNDAGPGGTISSYTWICMILNFLQRRDPPILPSLQKMRNAERSTANGQPSDFVDDVDALKGWGKKNNESLAQLLFQFFRHYGYEFEYTKHVVSVREGRLLSRTEKGWETNSIDNKEGRHRLCVEEPFNTYRNLGNSADEYSWSGLHNEIRRAFELLEDGCQIEKVCEQYEFPPEERHIFQRPPPKPKPTLTRSASQSGRSNNEGGSGRSRKGTRNQSQRGSRRASSGASFSNQRNNNFWLQSPPTPMSASDYFGAKGNLHDQLYQQYMALQMHQDALKTQLLQGQLSQQQVQQAQVQVRGQVGDMSGSPDQRQYINGVSSPRYLNNPPQSAPLLPGYIHHYTARYPPGSPMMQARQQREGTNTNPSSPSLAAAMPALRRDGHRNSVADGSSASSRSQSQPGRSVPNAFTMQQYAHPGYDVSGALNSMYPGVRSASGPYPVPGFGFAPMATLHAGQSVENAMPKEYVGYIHHQSPQFGPQPMLAQSSLPHLTLQNPPQRQRKGTYSDLVPPTVNGRHSSRSPSPLGHGRSHSTIAETGSSSARQSVVGDPSPTQLEQEQLPESIPHIPEPDHGGPIIVNGSGPAADPSALISQQQQPPTPPILNGSIDYIRPPNATSIEPNTWGTTLPLRASNHDQNIPPWSVEDGRRSSSPKKLSPGAKSHHKTGAPTPRLNFSSPNGGSTPQATNGTVEHVHHIDELSPAQGPLLSPVVELRTPSPTNQRVFDNLHYDQKETSSPKANGDLSRAAKVAAAKETEITSANHDDWETTMPTIVSTHDVSNKAHTTSDSDRATRDAVSPSQLHPYAHTQQQQQQSGKQQSNNPWQQATGGRKGHKKSKSTAKAVSSGNGPSSGTTNAGGQPEPANAAERKGG</sequence>
<dbReference type="GO" id="GO:0046872">
    <property type="term" value="F:metal ion binding"/>
    <property type="evidence" value="ECO:0007669"/>
    <property type="project" value="UniProtKB-KW"/>
</dbReference>
<keyword evidence="12" id="KW-1185">Reference proteome</keyword>
<dbReference type="Gene3D" id="3.30.460.10">
    <property type="entry name" value="Beta Polymerase, domain 2"/>
    <property type="match status" value="1"/>
</dbReference>
<feature type="compositionally biased region" description="Low complexity" evidence="8">
    <location>
        <begin position="1123"/>
        <end position="1142"/>
    </location>
</feature>
<dbReference type="EMBL" id="MU003784">
    <property type="protein sequence ID" value="KAF2722243.1"/>
    <property type="molecule type" value="Genomic_DNA"/>
</dbReference>
<evidence type="ECO:0000256" key="7">
    <source>
        <dbReference type="ARBA" id="ARBA00022842"/>
    </source>
</evidence>
<evidence type="ECO:0000256" key="4">
    <source>
        <dbReference type="ARBA" id="ARBA00012388"/>
    </source>
</evidence>
<feature type="compositionally biased region" description="Polar residues" evidence="8">
    <location>
        <begin position="815"/>
        <end position="828"/>
    </location>
</feature>
<feature type="compositionally biased region" description="Low complexity" evidence="8">
    <location>
        <begin position="1092"/>
        <end position="1103"/>
    </location>
</feature>
<dbReference type="Pfam" id="PF03828">
    <property type="entry name" value="PAP_assoc"/>
    <property type="match status" value="1"/>
</dbReference>
<feature type="compositionally biased region" description="Low complexity" evidence="8">
    <location>
        <begin position="650"/>
        <end position="661"/>
    </location>
</feature>
<feature type="compositionally biased region" description="Polar residues" evidence="8">
    <location>
        <begin position="956"/>
        <end position="971"/>
    </location>
</feature>
<evidence type="ECO:0000256" key="5">
    <source>
        <dbReference type="ARBA" id="ARBA00022679"/>
    </source>
</evidence>
<evidence type="ECO:0000256" key="2">
    <source>
        <dbReference type="ARBA" id="ARBA00001946"/>
    </source>
</evidence>
<keyword evidence="6" id="KW-0479">Metal-binding</keyword>
<organism evidence="11 12">
    <name type="scientific">Polychaeton citri CBS 116435</name>
    <dbReference type="NCBI Taxonomy" id="1314669"/>
    <lineage>
        <taxon>Eukaryota</taxon>
        <taxon>Fungi</taxon>
        <taxon>Dikarya</taxon>
        <taxon>Ascomycota</taxon>
        <taxon>Pezizomycotina</taxon>
        <taxon>Dothideomycetes</taxon>
        <taxon>Dothideomycetidae</taxon>
        <taxon>Capnodiales</taxon>
        <taxon>Capnodiaceae</taxon>
        <taxon>Polychaeton</taxon>
    </lineage>
</organism>
<feature type="region of interest" description="Disordered" evidence="8">
    <location>
        <begin position="459"/>
        <end position="528"/>
    </location>
</feature>
<dbReference type="PANTHER" id="PTHR12271">
    <property type="entry name" value="POLY A POLYMERASE CID PAP -RELATED"/>
    <property type="match status" value="1"/>
</dbReference>
<evidence type="ECO:0000313" key="12">
    <source>
        <dbReference type="Proteomes" id="UP000799441"/>
    </source>
</evidence>
<evidence type="ECO:0000256" key="8">
    <source>
        <dbReference type="SAM" id="MobiDB-lite"/>
    </source>
</evidence>
<protein>
    <recommendedName>
        <fullName evidence="4">polynucleotide adenylyltransferase</fullName>
        <ecNumber evidence="4">2.7.7.19</ecNumber>
    </recommendedName>
</protein>
<feature type="compositionally biased region" description="Low complexity" evidence="8">
    <location>
        <begin position="671"/>
        <end position="689"/>
    </location>
</feature>
<name>A0A9P4QAM0_9PEZI</name>
<feature type="region of interest" description="Disordered" evidence="8">
    <location>
        <begin position="1"/>
        <end position="80"/>
    </location>
</feature>
<feature type="compositionally biased region" description="Low complexity" evidence="8">
    <location>
        <begin position="499"/>
        <end position="517"/>
    </location>
</feature>
<dbReference type="InterPro" id="IPR002058">
    <property type="entry name" value="PAP_assoc"/>
</dbReference>
<feature type="region of interest" description="Disordered" evidence="8">
    <location>
        <begin position="776"/>
        <end position="971"/>
    </location>
</feature>
<proteinExistence type="inferred from homology"/>
<dbReference type="CDD" id="cd05402">
    <property type="entry name" value="NT_PAP_TUTase"/>
    <property type="match status" value="1"/>
</dbReference>
<comment type="caution">
    <text evidence="11">The sequence shown here is derived from an EMBL/GenBank/DDBJ whole genome shotgun (WGS) entry which is preliminary data.</text>
</comment>
<keyword evidence="7" id="KW-0460">Magnesium</keyword>
<feature type="compositionally biased region" description="Polar residues" evidence="8">
    <location>
        <begin position="898"/>
        <end position="909"/>
    </location>
</feature>
<reference evidence="11" key="1">
    <citation type="journal article" date="2020" name="Stud. Mycol.">
        <title>101 Dothideomycetes genomes: a test case for predicting lifestyles and emergence of pathogens.</title>
        <authorList>
            <person name="Haridas S."/>
            <person name="Albert R."/>
            <person name="Binder M."/>
            <person name="Bloem J."/>
            <person name="Labutti K."/>
            <person name="Salamov A."/>
            <person name="Andreopoulos B."/>
            <person name="Baker S."/>
            <person name="Barry K."/>
            <person name="Bills G."/>
            <person name="Bluhm B."/>
            <person name="Cannon C."/>
            <person name="Castanera R."/>
            <person name="Culley D."/>
            <person name="Daum C."/>
            <person name="Ezra D."/>
            <person name="Gonzalez J."/>
            <person name="Henrissat B."/>
            <person name="Kuo A."/>
            <person name="Liang C."/>
            <person name="Lipzen A."/>
            <person name="Lutzoni F."/>
            <person name="Magnuson J."/>
            <person name="Mondo S."/>
            <person name="Nolan M."/>
            <person name="Ohm R."/>
            <person name="Pangilinan J."/>
            <person name="Park H.-J."/>
            <person name="Ramirez L."/>
            <person name="Alfaro M."/>
            <person name="Sun H."/>
            <person name="Tritt A."/>
            <person name="Yoshinaga Y."/>
            <person name="Zwiers L.-H."/>
            <person name="Turgeon B."/>
            <person name="Goodwin S."/>
            <person name="Spatafora J."/>
            <person name="Crous P."/>
            <person name="Grigoriev I."/>
        </authorList>
    </citation>
    <scope>NUCLEOTIDE SEQUENCE</scope>
    <source>
        <strain evidence="11">CBS 116435</strain>
    </source>
</reference>
<gene>
    <name evidence="11" type="ORF">K431DRAFT_58092</name>
</gene>
<dbReference type="Proteomes" id="UP000799441">
    <property type="component" value="Unassembled WGS sequence"/>
</dbReference>
<feature type="compositionally biased region" description="Polar residues" evidence="8">
    <location>
        <begin position="518"/>
        <end position="527"/>
    </location>
</feature>
<evidence type="ECO:0000256" key="3">
    <source>
        <dbReference type="ARBA" id="ARBA00008593"/>
    </source>
</evidence>
<dbReference type="OrthoDB" id="2274644at2759"/>
<dbReference type="AlphaFoldDB" id="A0A9P4QAM0"/>
<dbReference type="PANTHER" id="PTHR12271:SF113">
    <property type="entry name" value="POLY(A) RNA POLYMERASE CID11"/>
    <property type="match status" value="1"/>
</dbReference>
<dbReference type="SUPFAM" id="SSF81631">
    <property type="entry name" value="PAP/OAS1 substrate-binding domain"/>
    <property type="match status" value="1"/>
</dbReference>
<dbReference type="GO" id="GO:0010605">
    <property type="term" value="P:negative regulation of macromolecule metabolic process"/>
    <property type="evidence" value="ECO:0007669"/>
    <property type="project" value="UniProtKB-ARBA"/>
</dbReference>
<evidence type="ECO:0000313" key="11">
    <source>
        <dbReference type="EMBL" id="KAF2722243.1"/>
    </source>
</evidence>
<feature type="compositionally biased region" description="Basic and acidic residues" evidence="8">
    <location>
        <begin position="116"/>
        <end position="129"/>
    </location>
</feature>
<dbReference type="Pfam" id="PF22600">
    <property type="entry name" value="MTPAP-like_central"/>
    <property type="match status" value="1"/>
</dbReference>
<feature type="compositionally biased region" description="Basic and acidic residues" evidence="8">
    <location>
        <begin position="1062"/>
        <end position="1077"/>
    </location>
</feature>
<accession>A0A9P4QAM0</accession>
<feature type="domain" description="Poly(A) RNA polymerase mitochondrial-like central palm" evidence="10">
    <location>
        <begin position="133"/>
        <end position="265"/>
    </location>
</feature>
<dbReference type="EC" id="2.7.7.19" evidence="4"/>
<dbReference type="SUPFAM" id="SSF81301">
    <property type="entry name" value="Nucleotidyltransferase"/>
    <property type="match status" value="1"/>
</dbReference>
<dbReference type="Gene3D" id="1.10.1410.10">
    <property type="match status" value="1"/>
</dbReference>
<evidence type="ECO:0000259" key="9">
    <source>
        <dbReference type="Pfam" id="PF03828"/>
    </source>
</evidence>
<dbReference type="InterPro" id="IPR054708">
    <property type="entry name" value="MTPAP-like_central"/>
</dbReference>